<dbReference type="SMART" id="SM00228">
    <property type="entry name" value="PDZ"/>
    <property type="match status" value="1"/>
</dbReference>
<reference evidence="6" key="1">
    <citation type="submission" date="2017-02" db="UniProtKB">
        <authorList>
            <consortium name="WormBaseParasite"/>
        </authorList>
    </citation>
    <scope>IDENTIFICATION</scope>
</reference>
<feature type="compositionally biased region" description="Polar residues" evidence="1">
    <location>
        <begin position="205"/>
        <end position="222"/>
    </location>
</feature>
<gene>
    <name evidence="3" type="ORF">DME_LOCUS1125</name>
</gene>
<feature type="compositionally biased region" description="Polar residues" evidence="1">
    <location>
        <begin position="279"/>
        <end position="294"/>
    </location>
</feature>
<evidence type="ECO:0000313" key="5">
    <source>
        <dbReference type="Proteomes" id="UP000274756"/>
    </source>
</evidence>
<dbReference type="WBParaSite" id="DME_0000622801-mRNA-1">
    <property type="protein sequence ID" value="DME_0000622801-mRNA-1"/>
    <property type="gene ID" value="DME_0000622801"/>
</dbReference>
<dbReference type="OrthoDB" id="447516at2759"/>
<sequence length="465" mass="51784">MFDKDTSALGFDITDCFNAIYINNVHPNGPAERSRNILIGDKIRALTVSFEGMKLEDAIALLSCASSYKQLELQIKLELERAIVEETEEITYKDGTEEMEDREVVKNNFHVQSFKSISVEDLKIENPCKNTYEYVLLMWNINEWIDEKEASMIVIGEGNSYSFKRTKSCMTNQKYPLPPIMQQPSPLLDSKSERMAINSRKIQKAQANRQTSPAVSGSRTISPSASINATSASFNALPEYHLDISAMSAPTEELTILDSLTNVEDTTKSLPTFIDRPSIDSTSLETRSSANGFLSTDPELGKSILPSSSSSASSVVSSESKSSLPTNNSTISRIPLLGYSPKPVPLQIRKYVPEKPIIIEEVDRRSITEIIEVTVPIAAVITTLAFTFHMFFQSLTKFLIICYLPQLPQLSIDSASHEKSCFAQKFPCIVKSLWVFTSAASISSFVHLMLKRVLEYLQTSATHII</sequence>
<dbReference type="InterPro" id="IPR036034">
    <property type="entry name" value="PDZ_sf"/>
</dbReference>
<feature type="region of interest" description="Disordered" evidence="1">
    <location>
        <begin position="271"/>
        <end position="327"/>
    </location>
</feature>
<dbReference type="InterPro" id="IPR001478">
    <property type="entry name" value="PDZ"/>
</dbReference>
<name>A0A0N4UFK7_DRAME</name>
<dbReference type="Proteomes" id="UP000274756">
    <property type="component" value="Unassembled WGS sequence"/>
</dbReference>
<evidence type="ECO:0000313" key="3">
    <source>
        <dbReference type="EMBL" id="VDN51152.1"/>
    </source>
</evidence>
<dbReference type="SUPFAM" id="SSF50156">
    <property type="entry name" value="PDZ domain-like"/>
    <property type="match status" value="1"/>
</dbReference>
<dbReference type="Gene3D" id="2.30.42.10">
    <property type="match status" value="1"/>
</dbReference>
<dbReference type="EMBL" id="UYYG01000014">
    <property type="protein sequence ID" value="VDN51152.1"/>
    <property type="molecule type" value="Genomic_DNA"/>
</dbReference>
<feature type="region of interest" description="Disordered" evidence="1">
    <location>
        <begin position="203"/>
        <end position="222"/>
    </location>
</feature>
<dbReference type="STRING" id="318479.A0A0N4UFK7"/>
<evidence type="ECO:0000259" key="2">
    <source>
        <dbReference type="PROSITE" id="PS50106"/>
    </source>
</evidence>
<feature type="domain" description="PDZ" evidence="2">
    <location>
        <begin position="1"/>
        <end position="77"/>
    </location>
</feature>
<reference evidence="3 5" key="2">
    <citation type="submission" date="2018-11" db="EMBL/GenBank/DDBJ databases">
        <authorList>
            <consortium name="Pathogen Informatics"/>
        </authorList>
    </citation>
    <scope>NUCLEOTIDE SEQUENCE [LARGE SCALE GENOMIC DNA]</scope>
</reference>
<accession>A0A0N4UFK7</accession>
<organism evidence="4 6">
    <name type="scientific">Dracunculus medinensis</name>
    <name type="common">Guinea worm</name>
    <dbReference type="NCBI Taxonomy" id="318479"/>
    <lineage>
        <taxon>Eukaryota</taxon>
        <taxon>Metazoa</taxon>
        <taxon>Ecdysozoa</taxon>
        <taxon>Nematoda</taxon>
        <taxon>Chromadorea</taxon>
        <taxon>Rhabditida</taxon>
        <taxon>Spirurina</taxon>
        <taxon>Dracunculoidea</taxon>
        <taxon>Dracunculidae</taxon>
        <taxon>Dracunculus</taxon>
    </lineage>
</organism>
<proteinExistence type="predicted"/>
<evidence type="ECO:0000256" key="1">
    <source>
        <dbReference type="SAM" id="MobiDB-lite"/>
    </source>
</evidence>
<evidence type="ECO:0000313" key="6">
    <source>
        <dbReference type="WBParaSite" id="DME_0000622801-mRNA-1"/>
    </source>
</evidence>
<keyword evidence="5" id="KW-1185">Reference proteome</keyword>
<dbReference type="Proteomes" id="UP000038040">
    <property type="component" value="Unplaced"/>
</dbReference>
<dbReference type="PROSITE" id="PS50106">
    <property type="entry name" value="PDZ"/>
    <property type="match status" value="1"/>
</dbReference>
<dbReference type="CDD" id="cd00136">
    <property type="entry name" value="PDZ_canonical"/>
    <property type="match status" value="1"/>
</dbReference>
<dbReference type="AlphaFoldDB" id="A0A0N4UFK7"/>
<evidence type="ECO:0000313" key="4">
    <source>
        <dbReference type="Proteomes" id="UP000038040"/>
    </source>
</evidence>
<feature type="compositionally biased region" description="Low complexity" evidence="1">
    <location>
        <begin position="307"/>
        <end position="323"/>
    </location>
</feature>
<protein>
    <submittedName>
        <fullName evidence="6">PDZ domain-containing protein</fullName>
    </submittedName>
</protein>